<dbReference type="GO" id="GO:0006508">
    <property type="term" value="P:proteolysis"/>
    <property type="evidence" value="ECO:0007669"/>
    <property type="project" value="InterPro"/>
</dbReference>
<gene>
    <name evidence="4" type="ORF">LCGC14_0586730</name>
</gene>
<proteinExistence type="predicted"/>
<protein>
    <recommendedName>
        <fullName evidence="3">Gingipain domain-containing protein</fullName>
    </recommendedName>
</protein>
<evidence type="ECO:0000256" key="2">
    <source>
        <dbReference type="SAM" id="Phobius"/>
    </source>
</evidence>
<dbReference type="InterPro" id="IPR029030">
    <property type="entry name" value="Caspase-like_dom_sf"/>
</dbReference>
<keyword evidence="2" id="KW-0472">Membrane</keyword>
<accession>A0A0F9RYI7</accession>
<dbReference type="EMBL" id="LAZR01000903">
    <property type="protein sequence ID" value="KKN54992.1"/>
    <property type="molecule type" value="Genomic_DNA"/>
</dbReference>
<comment type="caution">
    <text evidence="4">The sequence shown here is derived from an EMBL/GenBank/DDBJ whole genome shotgun (WGS) entry which is preliminary data.</text>
</comment>
<dbReference type="InterPro" id="IPR001769">
    <property type="entry name" value="Gingipain"/>
</dbReference>
<name>A0A0F9RYI7_9ZZZZ</name>
<dbReference type="Gene3D" id="3.40.50.1460">
    <property type="match status" value="1"/>
</dbReference>
<dbReference type="GO" id="GO:0008234">
    <property type="term" value="F:cysteine-type peptidase activity"/>
    <property type="evidence" value="ECO:0007669"/>
    <property type="project" value="InterPro"/>
</dbReference>
<organism evidence="4">
    <name type="scientific">marine sediment metagenome</name>
    <dbReference type="NCBI Taxonomy" id="412755"/>
    <lineage>
        <taxon>unclassified sequences</taxon>
        <taxon>metagenomes</taxon>
        <taxon>ecological metagenomes</taxon>
    </lineage>
</organism>
<feature type="domain" description="Gingipain" evidence="3">
    <location>
        <begin position="76"/>
        <end position="479"/>
    </location>
</feature>
<evidence type="ECO:0000259" key="3">
    <source>
        <dbReference type="Pfam" id="PF01364"/>
    </source>
</evidence>
<evidence type="ECO:0000256" key="1">
    <source>
        <dbReference type="ARBA" id="ARBA00022729"/>
    </source>
</evidence>
<evidence type="ECO:0000313" key="4">
    <source>
        <dbReference type="EMBL" id="KKN54992.1"/>
    </source>
</evidence>
<feature type="transmembrane region" description="Helical" evidence="2">
    <location>
        <begin position="12"/>
        <end position="30"/>
    </location>
</feature>
<keyword evidence="1" id="KW-0732">Signal</keyword>
<dbReference type="Gene3D" id="3.40.50.10390">
    <property type="entry name" value="Gingipain r, domain 1"/>
    <property type="match status" value="1"/>
</dbReference>
<dbReference type="SUPFAM" id="SSF52129">
    <property type="entry name" value="Caspase-like"/>
    <property type="match status" value="1"/>
</dbReference>
<keyword evidence="2" id="KW-1133">Transmembrane helix</keyword>
<feature type="transmembrane region" description="Helical" evidence="2">
    <location>
        <begin position="683"/>
        <end position="704"/>
    </location>
</feature>
<sequence length="715" mass="81863">MRQFSSKILKYIILFFLLLFPIINLSLSYFSRGLEVSRILDLNMSSNGSEDVDLSFIPDIDYTPLYDQWYNPKIEMIIVTPNNTDFINAAKPLMQWKNEKGVKTVILSNFSLYEGRDDAEKIRNMIKSYYEKENVQWVLLAGDAGNGIDELPIRMVYNPDVYRWMETQSESVGGEFYKPTDFYYADLTGSWDSDEDGDWGASPDDNLYDLDEIEWTPEVYVGRFPANDANELEIMVNKTVKYESNPFIGDWMNRMLLTGAVSSLTPLEDEAVLTTYIWSNYVLNEMEFTHLHRTASPFDPPTPPLPNRQESLTSTKIKNEMNLGYSTAIIGSHGIYSYFQDNYGSIFTKTQAGNLNNTNMPFLLYGDACTTSSYDINDDSIGEILIKKQNAGAIGYIGGLRVTWYFEYDENLEKLNRGNAKLFWEEFFLNNKYQQGRALYDSKVAYINSDYYTKGPGSIIKDYERKNLLTYSLLGDPEVDIYTNIPKLAKNPFTEDIYEGQLVSVIIKDVDGKVIPSARVHLEGSNGKDFTMYADYNGYVKFRLLNQANEFYNVIITGHNLTPSYFNFTTITDDTKPELVKVSYIPRNPSPSEVTSIKLEFSENKSGIESVYLFISGNNFKDYKYYSQSNGLLESESEFRIAIDKLIPGDYSFFIFTRDYANNSNVFYDDAFKFTIPKPIIDYVLPVSLIILIGIAGISAFTVYKSIQKYSGIVR</sequence>
<dbReference type="InterPro" id="IPR029031">
    <property type="entry name" value="Gingipain_N_sf"/>
</dbReference>
<dbReference type="AlphaFoldDB" id="A0A0F9RYI7"/>
<reference evidence="4" key="1">
    <citation type="journal article" date="2015" name="Nature">
        <title>Complex archaea that bridge the gap between prokaryotes and eukaryotes.</title>
        <authorList>
            <person name="Spang A."/>
            <person name="Saw J.H."/>
            <person name="Jorgensen S.L."/>
            <person name="Zaremba-Niedzwiedzka K."/>
            <person name="Martijn J."/>
            <person name="Lind A.E."/>
            <person name="van Eijk R."/>
            <person name="Schleper C."/>
            <person name="Guy L."/>
            <person name="Ettema T.J."/>
        </authorList>
    </citation>
    <scope>NUCLEOTIDE SEQUENCE</scope>
</reference>
<dbReference type="Pfam" id="PF01364">
    <property type="entry name" value="Peptidase_C25"/>
    <property type="match status" value="1"/>
</dbReference>
<keyword evidence="2" id="KW-0812">Transmembrane</keyword>